<dbReference type="Proteomes" id="UP000680304">
    <property type="component" value="Unassembled WGS sequence"/>
</dbReference>
<evidence type="ECO:0008006" key="4">
    <source>
        <dbReference type="Google" id="ProtNLM"/>
    </source>
</evidence>
<dbReference type="Pfam" id="PF05133">
    <property type="entry name" value="SPP1_portal"/>
    <property type="match status" value="1"/>
</dbReference>
<dbReference type="InterPro" id="IPR021145">
    <property type="entry name" value="Portal_protein_SPP1_Gp6-like"/>
</dbReference>
<keyword evidence="3" id="KW-1185">Reference proteome</keyword>
<sequence length="353" mass="40153">MNKGKAWLHVYYDENGQLSFKKIPTEEIVPLWRDADHTQLDAVIRVYEVEAYEGTQKKIITKVEFWDTTGVRRYVLDNTAGLIPDVEAGESGSHFVVVQGEQEQPLNWECVPFICFKYNDEELPLVQVIKSLVDDYDAKTSDNANNLEDLPNSIYVIRNYDGTDLGEFRRNLSVYRAVKVTDEGGLDTKNIEINVEAHKSHIEQLRKDIYEFGRGVDTQSDKFGNSPSGIALKFLYADLDMDANIMETEFQASLEQLLWFVNVHLANIGAGDFTNEQVEFVFNRDILINETDAVTNIRNSVGILSEETLVAQHPWVTDVKLEMDRLKKQREMEYGGLPPEGGANGGEENEEDE</sequence>
<evidence type="ECO:0000313" key="2">
    <source>
        <dbReference type="EMBL" id="GIQ63619.1"/>
    </source>
</evidence>
<accession>A0ABQ4N657</accession>
<comment type="caution">
    <text evidence="2">The sequence shown here is derived from an EMBL/GenBank/DDBJ whole genome shotgun (WGS) entry which is preliminary data.</text>
</comment>
<dbReference type="EMBL" id="BOVJ01000067">
    <property type="protein sequence ID" value="GIQ63619.1"/>
    <property type="molecule type" value="Genomic_DNA"/>
</dbReference>
<dbReference type="NCBIfam" id="TIGR01538">
    <property type="entry name" value="portal_SPP1"/>
    <property type="match status" value="1"/>
</dbReference>
<evidence type="ECO:0000313" key="3">
    <source>
        <dbReference type="Proteomes" id="UP000680304"/>
    </source>
</evidence>
<name>A0ABQ4N657_9BACL</name>
<feature type="region of interest" description="Disordered" evidence="1">
    <location>
        <begin position="330"/>
        <end position="353"/>
    </location>
</feature>
<reference evidence="2 3" key="1">
    <citation type="submission" date="2021-04" db="EMBL/GenBank/DDBJ databases">
        <title>Draft genome sequence of Paenibacillus cisolokensis, LC2-13A.</title>
        <authorList>
            <person name="Uke A."/>
            <person name="Chhe C."/>
            <person name="Baramee S."/>
            <person name="Kosugi A."/>
        </authorList>
    </citation>
    <scope>NUCLEOTIDE SEQUENCE [LARGE SCALE GENOMIC DNA]</scope>
    <source>
        <strain evidence="2 3">LC2-13A</strain>
    </source>
</reference>
<dbReference type="RefSeq" id="WP_280515301.1">
    <property type="nucleotide sequence ID" value="NZ_BOVJ01000067.1"/>
</dbReference>
<organism evidence="2 3">
    <name type="scientific">Paenibacillus cisolokensis</name>
    <dbReference type="NCBI Taxonomy" id="1658519"/>
    <lineage>
        <taxon>Bacteria</taxon>
        <taxon>Bacillati</taxon>
        <taxon>Bacillota</taxon>
        <taxon>Bacilli</taxon>
        <taxon>Bacillales</taxon>
        <taxon>Paenibacillaceae</taxon>
        <taxon>Paenibacillus</taxon>
    </lineage>
</organism>
<protein>
    <recommendedName>
        <fullName evidence="4">Phage portal protein</fullName>
    </recommendedName>
</protein>
<evidence type="ECO:0000256" key="1">
    <source>
        <dbReference type="SAM" id="MobiDB-lite"/>
    </source>
</evidence>
<proteinExistence type="predicted"/>
<gene>
    <name evidence="2" type="ORF">PACILC2_21870</name>
</gene>
<dbReference type="InterPro" id="IPR006428">
    <property type="entry name" value="Portal_SPP1-type"/>
</dbReference>